<dbReference type="KEGG" id="saal:L336_0065"/>
<dbReference type="SUPFAM" id="SSF49879">
    <property type="entry name" value="SMAD/FHA domain"/>
    <property type="match status" value="1"/>
</dbReference>
<proteinExistence type="predicted"/>
<dbReference type="RefSeq" id="WP_015641227.1">
    <property type="nucleotide sequence ID" value="NC_021219.1"/>
</dbReference>
<gene>
    <name evidence="2" type="ORF">L336_0065</name>
</gene>
<sequence>MNSYRPDTDGIGLRGRILSSTEAHLSLDPPIPAGIDRIDGDPFVAVQLTLGRTALWVPTLGVETDAGRVIEAVLRCEGSEDQVVLPEGIEYQIGREWLGYQFHIPLDQLSTVSRSHLHLGRRGNMLIARDLSSLNGTTAEGFRLDTPERSSHICIGYAEDLQMHGDDRSVVDDHRGIYGVMDGVSTSDGAYASSLVAEMVARAPFCQGISLRQAEQELASVLDYTSAVLVNRGIKSETTAIVARCLPVDVRGNTPVAWASIGDSRLYTFDTQTRELTQITIDEGFGRFVTNIIGGVNDITRRPHRVEQTGNLLLRPHQIGILVSDGITGDYGTDIMTNDEMIRHLTSCSHPAEIPHALITAARKHDDRTCVVVAPNIK</sequence>
<organism evidence="2 3">
    <name type="scientific">Candidatus Saccharimonas aalborgensis</name>
    <dbReference type="NCBI Taxonomy" id="1332188"/>
    <lineage>
        <taxon>Bacteria</taxon>
        <taxon>Candidatus Saccharimonadota</taxon>
        <taxon>Candidatus Saccharimonadia</taxon>
        <taxon>Candidatus Saccharimonadales</taxon>
        <taxon>Candidatus Saccharimonadaceae</taxon>
        <taxon>Candidatus Saccharimonas</taxon>
    </lineage>
</organism>
<dbReference type="InterPro" id="IPR000253">
    <property type="entry name" value="FHA_dom"/>
</dbReference>
<keyword evidence="3" id="KW-1185">Reference proteome</keyword>
<evidence type="ECO:0000313" key="2">
    <source>
        <dbReference type="EMBL" id="AGL61776.1"/>
    </source>
</evidence>
<dbReference type="EMBL" id="CP005957">
    <property type="protein sequence ID" value="AGL61776.1"/>
    <property type="molecule type" value="Genomic_DNA"/>
</dbReference>
<dbReference type="AlphaFoldDB" id="R4PX74"/>
<dbReference type="Gene3D" id="3.60.40.10">
    <property type="entry name" value="PPM-type phosphatase domain"/>
    <property type="match status" value="1"/>
</dbReference>
<accession>R4PX74</accession>
<dbReference type="InterPro" id="IPR008984">
    <property type="entry name" value="SMAD_FHA_dom_sf"/>
</dbReference>
<evidence type="ECO:0000313" key="3">
    <source>
        <dbReference type="Proteomes" id="UP000013893"/>
    </source>
</evidence>
<dbReference type="HOGENOM" id="CLU_730932_0_0_0"/>
<evidence type="ECO:0000259" key="1">
    <source>
        <dbReference type="PROSITE" id="PS50006"/>
    </source>
</evidence>
<name>R4PX74_9BACT</name>
<dbReference type="Gene3D" id="2.60.200.20">
    <property type="match status" value="1"/>
</dbReference>
<dbReference type="Proteomes" id="UP000013893">
    <property type="component" value="Chromosome"/>
</dbReference>
<reference evidence="2 3" key="1">
    <citation type="journal article" date="2013" name="Nat. Biotechnol.">
        <title>Genome sequences of rare, uncultured bacteria obtained by differential coverage binning of multiple metagenomes.</title>
        <authorList>
            <person name="Albertsen M."/>
            <person name="Hugenholtz P."/>
            <person name="Skarshewski A."/>
            <person name="Nielsen K.L."/>
            <person name="Tyson G.W."/>
            <person name="Nielsen P.H."/>
        </authorList>
    </citation>
    <scope>NUCLEOTIDE SEQUENCE [LARGE SCALE GENOMIC DNA]</scope>
    <source>
        <strain evidence="2">TM71</strain>
    </source>
</reference>
<dbReference type="InterPro" id="IPR036457">
    <property type="entry name" value="PPM-type-like_dom_sf"/>
</dbReference>
<dbReference type="PROSITE" id="PS50006">
    <property type="entry name" value="FHA_DOMAIN"/>
    <property type="match status" value="1"/>
</dbReference>
<dbReference type="STRING" id="1332188.L336_0065"/>
<dbReference type="OrthoDB" id="9801841at2"/>
<protein>
    <recommendedName>
        <fullName evidence="1">FHA domain-containing protein</fullName>
    </recommendedName>
</protein>
<dbReference type="SUPFAM" id="SSF81606">
    <property type="entry name" value="PP2C-like"/>
    <property type="match status" value="1"/>
</dbReference>
<feature type="domain" description="FHA" evidence="1">
    <location>
        <begin position="91"/>
        <end position="144"/>
    </location>
</feature>
<dbReference type="Pfam" id="PF00498">
    <property type="entry name" value="FHA"/>
    <property type="match status" value="1"/>
</dbReference>